<proteinExistence type="predicted"/>
<sequence>MRRLRTTIATDAELSAPEVVTIINVEPFIEAVKRHLTVSKGKAIMLRQEFEAVLRAQLLQPVMSREVSRDAGDEIVLTTQQAADLIGVSRPYLAARVDAGEIPLFKRVGNQRRVLRSQVLAWHVREQQRAGQAYQALYDALDEEIFG</sequence>
<dbReference type="NCBIfam" id="TIGR01764">
    <property type="entry name" value="excise"/>
    <property type="match status" value="1"/>
</dbReference>
<evidence type="ECO:0000259" key="1">
    <source>
        <dbReference type="Pfam" id="PF12728"/>
    </source>
</evidence>
<evidence type="ECO:0000313" key="3">
    <source>
        <dbReference type="Proteomes" id="UP000197468"/>
    </source>
</evidence>
<dbReference type="Proteomes" id="UP000197468">
    <property type="component" value="Unassembled WGS sequence"/>
</dbReference>
<keyword evidence="3" id="KW-1185">Reference proteome</keyword>
<dbReference type="InterPro" id="IPR009061">
    <property type="entry name" value="DNA-bd_dom_put_sf"/>
</dbReference>
<organism evidence="2 3">
    <name type="scientific">Roseateles aquatilis</name>
    <dbReference type="NCBI Taxonomy" id="431061"/>
    <lineage>
        <taxon>Bacteria</taxon>
        <taxon>Pseudomonadati</taxon>
        <taxon>Pseudomonadota</taxon>
        <taxon>Betaproteobacteria</taxon>
        <taxon>Burkholderiales</taxon>
        <taxon>Sphaerotilaceae</taxon>
        <taxon>Roseateles</taxon>
    </lineage>
</organism>
<name>A0A246JM89_9BURK</name>
<feature type="domain" description="Helix-turn-helix" evidence="1">
    <location>
        <begin position="76"/>
        <end position="122"/>
    </location>
</feature>
<dbReference type="AlphaFoldDB" id="A0A246JM89"/>
<dbReference type="EMBL" id="NIOF01000001">
    <property type="protein sequence ID" value="OWQ93722.1"/>
    <property type="molecule type" value="Genomic_DNA"/>
</dbReference>
<comment type="caution">
    <text evidence="2">The sequence shown here is derived from an EMBL/GenBank/DDBJ whole genome shotgun (WGS) entry which is preliminary data.</text>
</comment>
<dbReference type="GO" id="GO:0003677">
    <property type="term" value="F:DNA binding"/>
    <property type="evidence" value="ECO:0007669"/>
    <property type="project" value="InterPro"/>
</dbReference>
<dbReference type="SUPFAM" id="SSF46955">
    <property type="entry name" value="Putative DNA-binding domain"/>
    <property type="match status" value="1"/>
</dbReference>
<protein>
    <recommendedName>
        <fullName evidence="1">Helix-turn-helix domain-containing protein</fullName>
    </recommendedName>
</protein>
<accession>A0A246JM89</accession>
<dbReference type="InterPro" id="IPR041657">
    <property type="entry name" value="HTH_17"/>
</dbReference>
<reference evidence="2 3" key="1">
    <citation type="journal article" date="2008" name="Int. J. Syst. Evol. Microbiol.">
        <title>Description of Roseateles aquatilis sp. nov. and Roseateles terrae sp. nov., in the class Betaproteobacteria, and emended description of the genus Roseateles.</title>
        <authorList>
            <person name="Gomila M."/>
            <person name="Bowien B."/>
            <person name="Falsen E."/>
            <person name="Moore E.R."/>
            <person name="Lalucat J."/>
        </authorList>
    </citation>
    <scope>NUCLEOTIDE SEQUENCE [LARGE SCALE GENOMIC DNA]</scope>
    <source>
        <strain evidence="2 3">CCUG 48205</strain>
    </source>
</reference>
<dbReference type="Pfam" id="PF12728">
    <property type="entry name" value="HTH_17"/>
    <property type="match status" value="1"/>
</dbReference>
<evidence type="ECO:0000313" key="2">
    <source>
        <dbReference type="EMBL" id="OWQ93722.1"/>
    </source>
</evidence>
<gene>
    <name evidence="2" type="ORF">CDN99_04530</name>
</gene>
<dbReference type="InterPro" id="IPR010093">
    <property type="entry name" value="SinI_DNA-bd"/>
</dbReference>